<keyword evidence="4" id="KW-0547">Nucleotide-binding</keyword>
<sequence>MEEHRYSHRVLARSILARPDGGAALAGQTLCVGGWIKSRRTHRGVVFLALSDGSCASSLQVIVDPEKELDTEQLHTGSCLLVKGELVLSPGKGQAVELHAREFLHAAPADASKYPIAKTKLPPEFLRTVLHLRPRTDLISSVARIRSALVLATHTFFQQQGFIHVHTPIITTSDCEGAGEMFQVTTLLAPEKREHLVASTQDQIDAARELVTRCGDTVRKLKEKKSSSKAEIGDAVKQLKAAKDEEARLVKRAEDGGADYSADFFGRPAFLTVSGQLQAETYACALSNVYTFGPTFRAEQSHTSRHLAEFLMVEPELAFAELKDDMDCAEDYVKFMCQWLLDRCYDDIKLMDDKLTESGALERLQNVVSAPFARITYTQAIEMLKEVKDFTFETPVEWGMDLASEHERYLAEQLFQKPVFVYDYPKAIKAFYMRVNDDGQTVAAMDMLVPKVGELVGGSQREERYEVLVQRLEELELPLDSYEWYLDLRRYGSVKHSGFGLGFERMLLFVTGLENIRDVIPFPRSTGKAEL</sequence>
<dbReference type="InterPro" id="IPR006195">
    <property type="entry name" value="aa-tRNA-synth_II"/>
</dbReference>
<dbReference type="Pfam" id="PF01336">
    <property type="entry name" value="tRNA_anti-codon"/>
    <property type="match status" value="1"/>
</dbReference>
<dbReference type="NCBIfam" id="NF003037">
    <property type="entry name" value="PRK03932.1"/>
    <property type="match status" value="1"/>
</dbReference>
<reference evidence="10 11" key="1">
    <citation type="journal article" date="2011" name="Science">
        <title>The Selaginella genome identifies genetic changes associated with the evolution of vascular plants.</title>
        <authorList>
            <person name="Banks J.A."/>
            <person name="Nishiyama T."/>
            <person name="Hasebe M."/>
            <person name="Bowman J.L."/>
            <person name="Gribskov M."/>
            <person name="dePamphilis C."/>
            <person name="Albert V.A."/>
            <person name="Aono N."/>
            <person name="Aoyama T."/>
            <person name="Ambrose B.A."/>
            <person name="Ashton N.W."/>
            <person name="Axtell M.J."/>
            <person name="Barker E."/>
            <person name="Barker M.S."/>
            <person name="Bennetzen J.L."/>
            <person name="Bonawitz N.D."/>
            <person name="Chapple C."/>
            <person name="Cheng C."/>
            <person name="Correa L.G."/>
            <person name="Dacre M."/>
            <person name="DeBarry J."/>
            <person name="Dreyer I."/>
            <person name="Elias M."/>
            <person name="Engstrom E.M."/>
            <person name="Estelle M."/>
            <person name="Feng L."/>
            <person name="Finet C."/>
            <person name="Floyd S.K."/>
            <person name="Frommer W.B."/>
            <person name="Fujita T."/>
            <person name="Gramzow L."/>
            <person name="Gutensohn M."/>
            <person name="Harholt J."/>
            <person name="Hattori M."/>
            <person name="Heyl A."/>
            <person name="Hirai T."/>
            <person name="Hiwatashi Y."/>
            <person name="Ishikawa M."/>
            <person name="Iwata M."/>
            <person name="Karol K.G."/>
            <person name="Koehler B."/>
            <person name="Kolukisaoglu U."/>
            <person name="Kubo M."/>
            <person name="Kurata T."/>
            <person name="Lalonde S."/>
            <person name="Li K."/>
            <person name="Li Y."/>
            <person name="Litt A."/>
            <person name="Lyons E."/>
            <person name="Manning G."/>
            <person name="Maruyama T."/>
            <person name="Michael T.P."/>
            <person name="Mikami K."/>
            <person name="Miyazaki S."/>
            <person name="Morinaga S."/>
            <person name="Murata T."/>
            <person name="Mueller-Roeber B."/>
            <person name="Nelson D.R."/>
            <person name="Obara M."/>
            <person name="Oguri Y."/>
            <person name="Olmstead R.G."/>
            <person name="Onodera N."/>
            <person name="Petersen B.L."/>
            <person name="Pils B."/>
            <person name="Prigge M."/>
            <person name="Rensing S.A."/>
            <person name="Riano-Pachon D.M."/>
            <person name="Roberts A.W."/>
            <person name="Sato Y."/>
            <person name="Scheller H.V."/>
            <person name="Schulz B."/>
            <person name="Schulz C."/>
            <person name="Shakirov E.V."/>
            <person name="Shibagaki N."/>
            <person name="Shinohara N."/>
            <person name="Shippen D.E."/>
            <person name="Soerensen I."/>
            <person name="Sotooka R."/>
            <person name="Sugimoto N."/>
            <person name="Sugita M."/>
            <person name="Sumikawa N."/>
            <person name="Tanurdzic M."/>
            <person name="Theissen G."/>
            <person name="Ulvskov P."/>
            <person name="Wakazuki S."/>
            <person name="Weng J.K."/>
            <person name="Willats W.W."/>
            <person name="Wipf D."/>
            <person name="Wolf P.G."/>
            <person name="Yang L."/>
            <person name="Zimmer A.D."/>
            <person name="Zhu Q."/>
            <person name="Mitros T."/>
            <person name="Hellsten U."/>
            <person name="Loque D."/>
            <person name="Otillar R."/>
            <person name="Salamov A."/>
            <person name="Schmutz J."/>
            <person name="Shapiro H."/>
            <person name="Lindquist E."/>
            <person name="Lucas S."/>
            <person name="Rokhsar D."/>
            <person name="Grigoriev I.V."/>
        </authorList>
    </citation>
    <scope>NUCLEOTIDE SEQUENCE [LARGE SCALE GENOMIC DNA]</scope>
</reference>
<dbReference type="HAMAP" id="MF_00534">
    <property type="entry name" value="Asn_tRNA_synth"/>
    <property type="match status" value="1"/>
</dbReference>
<dbReference type="PROSITE" id="PS50862">
    <property type="entry name" value="AA_TRNA_LIGASE_II"/>
    <property type="match status" value="1"/>
</dbReference>
<evidence type="ECO:0000256" key="2">
    <source>
        <dbReference type="ARBA" id="ARBA00012816"/>
    </source>
</evidence>
<dbReference type="GO" id="GO:0005524">
    <property type="term" value="F:ATP binding"/>
    <property type="evidence" value="ECO:0007669"/>
    <property type="project" value="UniProtKB-KW"/>
</dbReference>
<dbReference type="Proteomes" id="UP000001514">
    <property type="component" value="Unassembled WGS sequence"/>
</dbReference>
<dbReference type="Gene3D" id="2.40.50.140">
    <property type="entry name" value="Nucleic acid-binding proteins"/>
    <property type="match status" value="1"/>
</dbReference>
<accession>D8SMP4</accession>
<dbReference type="SUPFAM" id="SSF50249">
    <property type="entry name" value="Nucleic acid-binding proteins"/>
    <property type="match status" value="1"/>
</dbReference>
<dbReference type="HOGENOM" id="CLU_004553_2_0_1"/>
<dbReference type="InParanoid" id="D8SMP4"/>
<evidence type="ECO:0000256" key="7">
    <source>
        <dbReference type="ARBA" id="ARBA00023146"/>
    </source>
</evidence>
<evidence type="ECO:0000313" key="10">
    <source>
        <dbReference type="EMBL" id="EFJ14218.1"/>
    </source>
</evidence>
<evidence type="ECO:0000256" key="5">
    <source>
        <dbReference type="ARBA" id="ARBA00022840"/>
    </source>
</evidence>
<dbReference type="InterPro" id="IPR004365">
    <property type="entry name" value="NA-bd_OB_tRNA"/>
</dbReference>
<dbReference type="GO" id="GO:0004816">
    <property type="term" value="F:asparagine-tRNA ligase activity"/>
    <property type="evidence" value="ECO:0000318"/>
    <property type="project" value="GO_Central"/>
</dbReference>
<dbReference type="KEGG" id="smo:SELMODRAFT_423731"/>
<evidence type="ECO:0000259" key="9">
    <source>
        <dbReference type="PROSITE" id="PS50862"/>
    </source>
</evidence>
<evidence type="ECO:0000313" key="11">
    <source>
        <dbReference type="Proteomes" id="UP000001514"/>
    </source>
</evidence>
<dbReference type="OMA" id="EMGFVCV"/>
<dbReference type="InterPro" id="IPR004522">
    <property type="entry name" value="Asn-tRNA-ligase"/>
</dbReference>
<dbReference type="CDD" id="cd00776">
    <property type="entry name" value="AsxRS_core"/>
    <property type="match status" value="1"/>
</dbReference>
<proteinExistence type="inferred from homology"/>
<dbReference type="PANTHER" id="PTHR22594">
    <property type="entry name" value="ASPARTYL/LYSYL-TRNA SYNTHETASE"/>
    <property type="match status" value="1"/>
</dbReference>
<dbReference type="InterPro" id="IPR045864">
    <property type="entry name" value="aa-tRNA-synth_II/BPL/LPL"/>
</dbReference>
<evidence type="ECO:0000256" key="3">
    <source>
        <dbReference type="ARBA" id="ARBA00022598"/>
    </source>
</evidence>
<dbReference type="InterPro" id="IPR002312">
    <property type="entry name" value="Asp/Asn-tRNA-synth_IIb"/>
</dbReference>
<organism evidence="11">
    <name type="scientific">Selaginella moellendorffii</name>
    <name type="common">Spikemoss</name>
    <dbReference type="NCBI Taxonomy" id="88036"/>
    <lineage>
        <taxon>Eukaryota</taxon>
        <taxon>Viridiplantae</taxon>
        <taxon>Streptophyta</taxon>
        <taxon>Embryophyta</taxon>
        <taxon>Tracheophyta</taxon>
        <taxon>Lycopodiopsida</taxon>
        <taxon>Selaginellales</taxon>
        <taxon>Selaginellaceae</taxon>
        <taxon>Selaginella</taxon>
    </lineage>
</organism>
<keyword evidence="3" id="KW-0436">Ligase</keyword>
<dbReference type="EC" id="6.1.1.22" evidence="2"/>
<dbReference type="InterPro" id="IPR012340">
    <property type="entry name" value="NA-bd_OB-fold"/>
</dbReference>
<name>D8SMP4_SELML</name>
<protein>
    <recommendedName>
        <fullName evidence="2">asparagine--tRNA ligase</fullName>
        <ecNumber evidence="2">6.1.1.22</ecNumber>
    </recommendedName>
</protein>
<dbReference type="STRING" id="88036.D8SMP4"/>
<dbReference type="Gene3D" id="3.30.930.10">
    <property type="entry name" value="Bira Bifunctional Protein, Domain 2"/>
    <property type="match status" value="1"/>
</dbReference>
<dbReference type="GO" id="GO:0005739">
    <property type="term" value="C:mitochondrion"/>
    <property type="evidence" value="ECO:0000318"/>
    <property type="project" value="GO_Central"/>
</dbReference>
<dbReference type="EMBL" id="GL377628">
    <property type="protein sequence ID" value="EFJ14218.1"/>
    <property type="molecule type" value="Genomic_DNA"/>
</dbReference>
<keyword evidence="7" id="KW-0030">Aminoacyl-tRNA synthetase</keyword>
<dbReference type="FunFam" id="3.30.930.10:FF:000016">
    <property type="entry name" value="Asparagine--tRNA ligase"/>
    <property type="match status" value="1"/>
</dbReference>
<dbReference type="PRINTS" id="PR01042">
    <property type="entry name" value="TRNASYNTHASP"/>
</dbReference>
<comment type="similarity">
    <text evidence="1">Belongs to the class-II aminoacyl-tRNA synthetase family.</text>
</comment>
<dbReference type="CDD" id="cd04318">
    <property type="entry name" value="EcAsnRS_like_N"/>
    <property type="match status" value="1"/>
</dbReference>
<feature type="domain" description="Aminoacyl-transfer RNA synthetases class-II family profile" evidence="9">
    <location>
        <begin position="144"/>
        <end position="521"/>
    </location>
</feature>
<keyword evidence="6" id="KW-0648">Protein biosynthesis</keyword>
<dbReference type="GO" id="GO:0006421">
    <property type="term" value="P:asparaginyl-tRNA aminoacylation"/>
    <property type="evidence" value="ECO:0000318"/>
    <property type="project" value="GO_Central"/>
</dbReference>
<dbReference type="Gramene" id="EFJ14218">
    <property type="protein sequence ID" value="EFJ14218"/>
    <property type="gene ID" value="SELMODRAFT_423731"/>
</dbReference>
<keyword evidence="11" id="KW-1185">Reference proteome</keyword>
<dbReference type="GO" id="GO:0003676">
    <property type="term" value="F:nucleic acid binding"/>
    <property type="evidence" value="ECO:0007669"/>
    <property type="project" value="InterPro"/>
</dbReference>
<evidence type="ECO:0000256" key="1">
    <source>
        <dbReference type="ARBA" id="ARBA00008226"/>
    </source>
</evidence>
<dbReference type="SUPFAM" id="SSF55681">
    <property type="entry name" value="Class II aaRS and biotin synthetases"/>
    <property type="match status" value="1"/>
</dbReference>
<dbReference type="eggNOG" id="KOG0554">
    <property type="taxonomic scope" value="Eukaryota"/>
</dbReference>
<keyword evidence="5" id="KW-0067">ATP-binding</keyword>
<evidence type="ECO:0000256" key="4">
    <source>
        <dbReference type="ARBA" id="ARBA00022741"/>
    </source>
</evidence>
<dbReference type="AlphaFoldDB" id="D8SMP4"/>
<dbReference type="NCBIfam" id="TIGR00457">
    <property type="entry name" value="asnS"/>
    <property type="match status" value="1"/>
</dbReference>
<dbReference type="Pfam" id="PF00152">
    <property type="entry name" value="tRNA-synt_2"/>
    <property type="match status" value="2"/>
</dbReference>
<evidence type="ECO:0000256" key="8">
    <source>
        <dbReference type="ARBA" id="ARBA00047844"/>
    </source>
</evidence>
<dbReference type="OrthoDB" id="1931232at2759"/>
<evidence type="ECO:0000256" key="6">
    <source>
        <dbReference type="ARBA" id="ARBA00022917"/>
    </source>
</evidence>
<gene>
    <name evidence="10" type="ORF">SELMODRAFT_423731</name>
</gene>
<dbReference type="PANTHER" id="PTHR22594:SF54">
    <property type="entry name" value="ASPARAGINE--TRNA LIGASE, CYTOPLASMIC 1-RELATED"/>
    <property type="match status" value="1"/>
</dbReference>
<comment type="catalytic activity">
    <reaction evidence="8">
        <text>tRNA(Asn) + L-asparagine + ATP = L-asparaginyl-tRNA(Asn) + AMP + diphosphate + H(+)</text>
        <dbReference type="Rhea" id="RHEA:11180"/>
        <dbReference type="Rhea" id="RHEA-COMP:9659"/>
        <dbReference type="Rhea" id="RHEA-COMP:9674"/>
        <dbReference type="ChEBI" id="CHEBI:15378"/>
        <dbReference type="ChEBI" id="CHEBI:30616"/>
        <dbReference type="ChEBI" id="CHEBI:33019"/>
        <dbReference type="ChEBI" id="CHEBI:58048"/>
        <dbReference type="ChEBI" id="CHEBI:78442"/>
        <dbReference type="ChEBI" id="CHEBI:78515"/>
        <dbReference type="ChEBI" id="CHEBI:456215"/>
        <dbReference type="EC" id="6.1.1.22"/>
    </reaction>
</comment>
<dbReference type="InterPro" id="IPR004364">
    <property type="entry name" value="Aa-tRNA-synt_II"/>
</dbReference>